<reference evidence="2" key="1">
    <citation type="submission" date="2014-11" db="EMBL/GenBank/DDBJ databases">
        <authorList>
            <person name="Amaro Gonzalez C."/>
        </authorList>
    </citation>
    <scope>NUCLEOTIDE SEQUENCE</scope>
</reference>
<protein>
    <submittedName>
        <fullName evidence="2">Uncharacterized protein</fullName>
    </submittedName>
</protein>
<organism evidence="2">
    <name type="scientific">Anguilla anguilla</name>
    <name type="common">European freshwater eel</name>
    <name type="synonym">Muraena anguilla</name>
    <dbReference type="NCBI Taxonomy" id="7936"/>
    <lineage>
        <taxon>Eukaryota</taxon>
        <taxon>Metazoa</taxon>
        <taxon>Chordata</taxon>
        <taxon>Craniata</taxon>
        <taxon>Vertebrata</taxon>
        <taxon>Euteleostomi</taxon>
        <taxon>Actinopterygii</taxon>
        <taxon>Neopterygii</taxon>
        <taxon>Teleostei</taxon>
        <taxon>Anguilliformes</taxon>
        <taxon>Anguillidae</taxon>
        <taxon>Anguilla</taxon>
    </lineage>
</organism>
<sequence>MKSQTRQEKSELVALEKSSTSGVELQENGRNALSNSFLGM</sequence>
<proteinExistence type="predicted"/>
<evidence type="ECO:0000256" key="1">
    <source>
        <dbReference type="SAM" id="MobiDB-lite"/>
    </source>
</evidence>
<dbReference type="EMBL" id="GBXM01022140">
    <property type="protein sequence ID" value="JAH86437.1"/>
    <property type="molecule type" value="Transcribed_RNA"/>
</dbReference>
<accession>A0A0E9W7V4</accession>
<name>A0A0E9W7V4_ANGAN</name>
<reference evidence="2" key="2">
    <citation type="journal article" date="2015" name="Fish Shellfish Immunol.">
        <title>Early steps in the European eel (Anguilla anguilla)-Vibrio vulnificus interaction in the gills: Role of the RtxA13 toxin.</title>
        <authorList>
            <person name="Callol A."/>
            <person name="Pajuelo D."/>
            <person name="Ebbesson L."/>
            <person name="Teles M."/>
            <person name="MacKenzie S."/>
            <person name="Amaro C."/>
        </authorList>
    </citation>
    <scope>NUCLEOTIDE SEQUENCE</scope>
</reference>
<dbReference type="AlphaFoldDB" id="A0A0E9W7V4"/>
<feature type="compositionally biased region" description="Basic and acidic residues" evidence="1">
    <location>
        <begin position="1"/>
        <end position="11"/>
    </location>
</feature>
<feature type="region of interest" description="Disordered" evidence="1">
    <location>
        <begin position="1"/>
        <end position="27"/>
    </location>
</feature>
<feature type="compositionally biased region" description="Polar residues" evidence="1">
    <location>
        <begin position="17"/>
        <end position="27"/>
    </location>
</feature>
<evidence type="ECO:0000313" key="2">
    <source>
        <dbReference type="EMBL" id="JAH86437.1"/>
    </source>
</evidence>